<dbReference type="OrthoDB" id="9801806at2"/>
<dbReference type="SUPFAM" id="SSF52540">
    <property type="entry name" value="P-loop containing nucleoside triphosphate hydrolases"/>
    <property type="match status" value="1"/>
</dbReference>
<name>A0A1I1RNR6_9CLOT</name>
<dbReference type="RefSeq" id="WP_090094155.1">
    <property type="nucleotide sequence ID" value="NZ_FOMG01000036.1"/>
</dbReference>
<gene>
    <name evidence="2" type="ORF">SAMN05421842_1366</name>
</gene>
<dbReference type="SMART" id="SM00382">
    <property type="entry name" value="AAA"/>
    <property type="match status" value="1"/>
</dbReference>
<dbReference type="STRING" id="119641.SAMN05421842_1366"/>
<evidence type="ECO:0000313" key="3">
    <source>
        <dbReference type="Proteomes" id="UP000199263"/>
    </source>
</evidence>
<dbReference type="EMBL" id="FOMG01000036">
    <property type="protein sequence ID" value="SFD35677.1"/>
    <property type="molecule type" value="Genomic_DNA"/>
</dbReference>
<dbReference type="PANTHER" id="PTHR33295">
    <property type="entry name" value="ATPASE"/>
    <property type="match status" value="1"/>
</dbReference>
<dbReference type="InterPro" id="IPR041682">
    <property type="entry name" value="AAA_14"/>
</dbReference>
<dbReference type="InterPro" id="IPR003593">
    <property type="entry name" value="AAA+_ATPase"/>
</dbReference>
<organism evidence="2 3">
    <name type="scientific">Clostridium uliginosum</name>
    <dbReference type="NCBI Taxonomy" id="119641"/>
    <lineage>
        <taxon>Bacteria</taxon>
        <taxon>Bacillati</taxon>
        <taxon>Bacillota</taxon>
        <taxon>Clostridia</taxon>
        <taxon>Eubacteriales</taxon>
        <taxon>Clostridiaceae</taxon>
        <taxon>Clostridium</taxon>
    </lineage>
</organism>
<dbReference type="PANTHER" id="PTHR33295:SF7">
    <property type="entry name" value="ATPASE"/>
    <property type="match status" value="1"/>
</dbReference>
<dbReference type="Gene3D" id="3.40.50.300">
    <property type="entry name" value="P-loop containing nucleotide triphosphate hydrolases"/>
    <property type="match status" value="1"/>
</dbReference>
<dbReference type="AlphaFoldDB" id="A0A1I1RNR6"/>
<keyword evidence="3" id="KW-1185">Reference proteome</keyword>
<reference evidence="2 3" key="1">
    <citation type="submission" date="2016-10" db="EMBL/GenBank/DDBJ databases">
        <authorList>
            <person name="de Groot N.N."/>
        </authorList>
    </citation>
    <scope>NUCLEOTIDE SEQUENCE [LARGE SCALE GENOMIC DNA]</scope>
    <source>
        <strain evidence="2 3">DSM 12992</strain>
    </source>
</reference>
<dbReference type="InterPro" id="IPR027417">
    <property type="entry name" value="P-loop_NTPase"/>
</dbReference>
<protein>
    <recommendedName>
        <fullName evidence="1">AAA+ ATPase domain-containing protein</fullName>
    </recommendedName>
</protein>
<accession>A0A1I1RNR6</accession>
<proteinExistence type="predicted"/>
<evidence type="ECO:0000259" key="1">
    <source>
        <dbReference type="SMART" id="SM00382"/>
    </source>
</evidence>
<dbReference type="Pfam" id="PF13173">
    <property type="entry name" value="AAA_14"/>
    <property type="match status" value="1"/>
</dbReference>
<evidence type="ECO:0000313" key="2">
    <source>
        <dbReference type="EMBL" id="SFD35677.1"/>
    </source>
</evidence>
<sequence>MELKRDIYVDLLNWKENHSKQVLLLEGCRQVGKTHIIKKFAREQYKRVIYINLSDDSGKRLLECYKKLYEDIRNNKININNNYLKELFKRYDDNFVDSSDTIIVIDEIQESYKVYNKIRGFSKELESHVVVTGSYLGRIVNNKEFWLLVGDVYTIQVYPLSFEEFLKAFDLFDVYLNLDFFGGSDEEDYEKISNMFSVYSVVGGYPEVVAKLEETGNIMECENIISNIIKTFCKELTKYFGDNSINVSIFNHILRSINKLLTNKKKVFKEDSFNEALQKVLSKGHYSNISKEVLNRAVSWLESANIIGYCNKIINCNINDFKVKQRCFFTDLGVATHLLNLLGVLNFDEISLRNEIFVFNCLARSENKTPSFSTLNKGELDFLVKSKYDSKLYGIQVKSSKNSEKTISDALRLNKIDYALYLKEGTFGGIDKEKKIITVPIYLFERFKFDIGERVLEHEINNIFKLLNVNDLKIALYE</sequence>
<feature type="domain" description="AAA+ ATPase" evidence="1">
    <location>
        <begin position="19"/>
        <end position="151"/>
    </location>
</feature>
<dbReference type="Proteomes" id="UP000199263">
    <property type="component" value="Unassembled WGS sequence"/>
</dbReference>